<evidence type="ECO:0000256" key="2">
    <source>
        <dbReference type="ARBA" id="ARBA00022679"/>
    </source>
</evidence>
<dbReference type="InterPro" id="IPR017441">
    <property type="entry name" value="Protein_kinase_ATP_BS"/>
</dbReference>
<dbReference type="InterPro" id="IPR008271">
    <property type="entry name" value="Ser/Thr_kinase_AS"/>
</dbReference>
<feature type="region of interest" description="Disordered" evidence="7">
    <location>
        <begin position="729"/>
        <end position="749"/>
    </location>
</feature>
<proteinExistence type="predicted"/>
<feature type="region of interest" description="Disordered" evidence="7">
    <location>
        <begin position="484"/>
        <end position="520"/>
    </location>
</feature>
<dbReference type="PROSITE" id="PS50011">
    <property type="entry name" value="PROTEIN_KINASE_DOM"/>
    <property type="match status" value="1"/>
</dbReference>
<reference evidence="10" key="1">
    <citation type="submission" date="2025-08" db="UniProtKB">
        <authorList>
            <consortium name="RefSeq"/>
        </authorList>
    </citation>
    <scope>IDENTIFICATION</scope>
</reference>
<feature type="compositionally biased region" description="Low complexity" evidence="7">
    <location>
        <begin position="366"/>
        <end position="397"/>
    </location>
</feature>
<keyword evidence="3 6" id="KW-0547">Nucleotide-binding</keyword>
<evidence type="ECO:0000313" key="10">
    <source>
        <dbReference type="RefSeq" id="XP_015607663.1"/>
    </source>
</evidence>
<evidence type="ECO:0000256" key="7">
    <source>
        <dbReference type="SAM" id="MobiDB-lite"/>
    </source>
</evidence>
<evidence type="ECO:0000256" key="4">
    <source>
        <dbReference type="ARBA" id="ARBA00022777"/>
    </source>
</evidence>
<dbReference type="GO" id="GO:0035556">
    <property type="term" value="P:intracellular signal transduction"/>
    <property type="evidence" value="ECO:0007669"/>
    <property type="project" value="TreeGrafter"/>
</dbReference>
<sequence length="749" mass="84376">MIRVDETDPVGEIEPSFPYRDVTVRKGVEFKDHYDIQSEIGRGKFGTVYRCMEKSSGLHLAVKVVNTARKEDRRAVEREVEIMRRLQHPRLIQLYDAINTGKQIYVILELIEGGELFERVIDDDFVLTERSCAVFMRQICEGMEFIHSQNILHLDMKPENILCLTKEGNRIKIIDFGLARQYDPEKKLQVLFGTPEFVAPEVVNFDQIGFGTDMWSIGVICYVLLSGLSPFMGDNDMQTMANVTIAKYDFDDEAFADISQDAKDFIRSLLIKDKELRASASQCRAHPWLAKRSTVPSTRVGEKAEVEKPRTDVDVIVTREELDVTKDNLRLFVERWREHPNSPYLIEHHEANGSWHPDNARRSNSDENNVESVSLRGQSPSPCGSVSSSLSESTSSPRENGNFLLPVPNFSYAFERRASEGTALAPEKRDAAAQIVLAEEIIKLSEHLRSIAMGPKVSGTDNDAPNVDLPAESASSEEAKAFVSVNSTGVQDKAVKTSKPKEDEKSGLSRNGATTKISSKRSDSIVFTDTTTRTNEISEKLSNITKQRKINGTTFNGVRTFERNTESIPTPFATLKKTSKLQMDGAVPKENSSTNYDRLFRDRVKTSTFLQKSHTFGSTSKMEDMQIPFLNVEREMDLTPPWRRARSKHRFSETCRDVPRISNLQDIHKNLNLDEPTSTKDLLLQLLGEWDDASRPSGIGRKSVSVDWCGEESIARKSMNSLAEYFQSESQKTNAVGGGRPSTPPFIHR</sequence>
<dbReference type="PROSITE" id="PS00108">
    <property type="entry name" value="PROTEIN_KINASE_ST"/>
    <property type="match status" value="1"/>
</dbReference>
<organism evidence="9 10">
    <name type="scientific">Cephus cinctus</name>
    <name type="common">Wheat stem sawfly</name>
    <dbReference type="NCBI Taxonomy" id="211228"/>
    <lineage>
        <taxon>Eukaryota</taxon>
        <taxon>Metazoa</taxon>
        <taxon>Ecdysozoa</taxon>
        <taxon>Arthropoda</taxon>
        <taxon>Hexapoda</taxon>
        <taxon>Insecta</taxon>
        <taxon>Pterygota</taxon>
        <taxon>Neoptera</taxon>
        <taxon>Endopterygota</taxon>
        <taxon>Hymenoptera</taxon>
        <taxon>Cephoidea</taxon>
        <taxon>Cephidae</taxon>
        <taxon>Cephus</taxon>
    </lineage>
</organism>
<feature type="domain" description="Protein kinase" evidence="8">
    <location>
        <begin position="34"/>
        <end position="289"/>
    </location>
</feature>
<dbReference type="GO" id="GO:0043065">
    <property type="term" value="P:positive regulation of apoptotic process"/>
    <property type="evidence" value="ECO:0007669"/>
    <property type="project" value="TreeGrafter"/>
</dbReference>
<evidence type="ECO:0000259" key="8">
    <source>
        <dbReference type="PROSITE" id="PS50011"/>
    </source>
</evidence>
<dbReference type="AlphaFoldDB" id="A0AAJ7FTM3"/>
<dbReference type="GO" id="GO:0004674">
    <property type="term" value="F:protein serine/threonine kinase activity"/>
    <property type="evidence" value="ECO:0007669"/>
    <property type="project" value="UniProtKB-KW"/>
</dbReference>
<dbReference type="Gene3D" id="1.10.510.10">
    <property type="entry name" value="Transferase(Phosphotransferase) domain 1"/>
    <property type="match status" value="1"/>
</dbReference>
<accession>A0AAJ7FTM3</accession>
<name>A0AAJ7FTM3_CEPCN</name>
<evidence type="ECO:0000256" key="1">
    <source>
        <dbReference type="ARBA" id="ARBA00022527"/>
    </source>
</evidence>
<dbReference type="FunFam" id="3.30.200.20:FF:000315">
    <property type="entry name" value="Calcium-dependent protein kinase 3"/>
    <property type="match status" value="1"/>
</dbReference>
<dbReference type="GO" id="GO:0005524">
    <property type="term" value="F:ATP binding"/>
    <property type="evidence" value="ECO:0007669"/>
    <property type="project" value="UniProtKB-UniRule"/>
</dbReference>
<keyword evidence="4 10" id="KW-0418">Kinase</keyword>
<protein>
    <submittedName>
        <fullName evidence="10">CBL-interacting serine/threonine-protein kinase 23 isoform X1</fullName>
    </submittedName>
</protein>
<dbReference type="KEGG" id="ccin:107273710"/>
<dbReference type="FunFam" id="1.10.510.10:FF:000594">
    <property type="entry name" value="Myosin light chain kinase isoform-III"/>
    <property type="match status" value="1"/>
</dbReference>
<evidence type="ECO:0000256" key="5">
    <source>
        <dbReference type="ARBA" id="ARBA00022840"/>
    </source>
</evidence>
<dbReference type="SMART" id="SM00220">
    <property type="entry name" value="S_TKc"/>
    <property type="match status" value="1"/>
</dbReference>
<dbReference type="InterPro" id="IPR011009">
    <property type="entry name" value="Kinase-like_dom_sf"/>
</dbReference>
<dbReference type="InterPro" id="IPR000719">
    <property type="entry name" value="Prot_kinase_dom"/>
</dbReference>
<evidence type="ECO:0000256" key="6">
    <source>
        <dbReference type="PROSITE-ProRule" id="PRU10141"/>
    </source>
</evidence>
<evidence type="ECO:0000256" key="3">
    <source>
        <dbReference type="ARBA" id="ARBA00022741"/>
    </source>
</evidence>
<dbReference type="CDD" id="cd14103">
    <property type="entry name" value="STKc_MLCK"/>
    <property type="match status" value="1"/>
</dbReference>
<keyword evidence="9" id="KW-1185">Reference proteome</keyword>
<dbReference type="GO" id="GO:0005634">
    <property type="term" value="C:nucleus"/>
    <property type="evidence" value="ECO:0007669"/>
    <property type="project" value="TreeGrafter"/>
</dbReference>
<dbReference type="PROSITE" id="PS00107">
    <property type="entry name" value="PROTEIN_KINASE_ATP"/>
    <property type="match status" value="1"/>
</dbReference>
<keyword evidence="5 6" id="KW-0067">ATP-binding</keyword>
<dbReference type="PANTHER" id="PTHR24342:SF20">
    <property type="entry name" value="MYOSIN LIGHT CHAIN KINASE, SMOOTH MUSCLE"/>
    <property type="match status" value="1"/>
</dbReference>
<dbReference type="RefSeq" id="XP_015607663.1">
    <property type="nucleotide sequence ID" value="XM_015752177.2"/>
</dbReference>
<evidence type="ECO:0000313" key="9">
    <source>
        <dbReference type="Proteomes" id="UP000694920"/>
    </source>
</evidence>
<feature type="compositionally biased region" description="Polar residues" evidence="7">
    <location>
        <begin position="508"/>
        <end position="517"/>
    </location>
</feature>
<dbReference type="Gene3D" id="3.30.200.20">
    <property type="entry name" value="Phosphorylase Kinase, domain 1"/>
    <property type="match status" value="1"/>
</dbReference>
<keyword evidence="1" id="KW-0723">Serine/threonine-protein kinase</keyword>
<dbReference type="Proteomes" id="UP000694920">
    <property type="component" value="Unplaced"/>
</dbReference>
<feature type="binding site" evidence="6">
    <location>
        <position position="70"/>
    </location>
    <ligand>
        <name>ATP</name>
        <dbReference type="ChEBI" id="CHEBI:30616"/>
    </ligand>
</feature>
<keyword evidence="2" id="KW-0808">Transferase</keyword>
<dbReference type="Pfam" id="PF00069">
    <property type="entry name" value="Pkinase"/>
    <property type="match status" value="1"/>
</dbReference>
<dbReference type="SUPFAM" id="SSF56112">
    <property type="entry name" value="Protein kinase-like (PK-like)"/>
    <property type="match status" value="1"/>
</dbReference>
<feature type="compositionally biased region" description="Basic and acidic residues" evidence="7">
    <location>
        <begin position="493"/>
        <end position="507"/>
    </location>
</feature>
<dbReference type="PANTHER" id="PTHR24342">
    <property type="entry name" value="SERINE/THREONINE-PROTEIN KINASE 17"/>
    <property type="match status" value="1"/>
</dbReference>
<feature type="region of interest" description="Disordered" evidence="7">
    <location>
        <begin position="348"/>
        <end position="402"/>
    </location>
</feature>
<dbReference type="GeneID" id="107273710"/>
<gene>
    <name evidence="10" type="primary">LOC107273710</name>
</gene>